<dbReference type="RefSeq" id="WP_186936113.1">
    <property type="nucleotide sequence ID" value="NZ_JACOPS010000005.1"/>
</dbReference>
<dbReference type="SUPFAM" id="SSF51182">
    <property type="entry name" value="RmlC-like cupins"/>
    <property type="match status" value="1"/>
</dbReference>
<evidence type="ECO:0000259" key="4">
    <source>
        <dbReference type="PROSITE" id="PS01124"/>
    </source>
</evidence>
<keyword evidence="6" id="KW-1185">Reference proteome</keyword>
<dbReference type="PRINTS" id="PR00032">
    <property type="entry name" value="HTHARAC"/>
</dbReference>
<name>A0ABR7HN62_9FIRM</name>
<dbReference type="Proteomes" id="UP000636755">
    <property type="component" value="Unassembled WGS sequence"/>
</dbReference>
<evidence type="ECO:0000313" key="6">
    <source>
        <dbReference type="Proteomes" id="UP000636755"/>
    </source>
</evidence>
<evidence type="ECO:0000313" key="5">
    <source>
        <dbReference type="EMBL" id="MBC5728949.1"/>
    </source>
</evidence>
<keyword evidence="3" id="KW-0804">Transcription</keyword>
<dbReference type="InterPro" id="IPR011051">
    <property type="entry name" value="RmlC_Cupin_sf"/>
</dbReference>
<sequence length="287" mass="32972">MAIRFLNSVTSTSSSFRVSCGELVVDDLWSVHHEVEMGVVRSGSITIETAIGVEQLNKGDIFFIAPNQKHRFDNNNNVYIEIMLLNLNDGANLTQQFIPNAIIKSIVGGNCTKFFSFKPGEDYYNNVYECLESAFRAEVDKPRGFYLLATGKFYELYYYLFASEKLEIYDIETQGKKDRALRRVTEYINENFCNLLTLDIIAEHTNLSRYYISHLFKELLNTTFINYLNELRLSRAALLLTTTDTPVIEIAGKSGFNNISNFNRAFKMYYGITPSKYRKSERSKAKV</sequence>
<evidence type="ECO:0000256" key="1">
    <source>
        <dbReference type="ARBA" id="ARBA00023015"/>
    </source>
</evidence>
<evidence type="ECO:0000256" key="2">
    <source>
        <dbReference type="ARBA" id="ARBA00023125"/>
    </source>
</evidence>
<gene>
    <name evidence="5" type="ORF">H8R91_10550</name>
</gene>
<keyword evidence="1" id="KW-0805">Transcription regulation</keyword>
<dbReference type="Pfam" id="PF12833">
    <property type="entry name" value="HTH_18"/>
    <property type="match status" value="1"/>
</dbReference>
<accession>A0ABR7HN62</accession>
<dbReference type="EMBL" id="JACOPS010000005">
    <property type="protein sequence ID" value="MBC5728949.1"/>
    <property type="molecule type" value="Genomic_DNA"/>
</dbReference>
<keyword evidence="2" id="KW-0238">DNA-binding</keyword>
<dbReference type="PANTHER" id="PTHR43280:SF28">
    <property type="entry name" value="HTH-TYPE TRANSCRIPTIONAL ACTIVATOR RHAS"/>
    <property type="match status" value="1"/>
</dbReference>
<proteinExistence type="predicted"/>
<dbReference type="InterPro" id="IPR009057">
    <property type="entry name" value="Homeodomain-like_sf"/>
</dbReference>
<dbReference type="PANTHER" id="PTHR43280">
    <property type="entry name" value="ARAC-FAMILY TRANSCRIPTIONAL REGULATOR"/>
    <property type="match status" value="1"/>
</dbReference>
<dbReference type="InterPro" id="IPR018060">
    <property type="entry name" value="HTH_AraC"/>
</dbReference>
<reference evidence="5 6" key="1">
    <citation type="submission" date="2020-08" db="EMBL/GenBank/DDBJ databases">
        <title>Genome public.</title>
        <authorList>
            <person name="Liu C."/>
            <person name="Sun Q."/>
        </authorList>
    </citation>
    <scope>NUCLEOTIDE SEQUENCE [LARGE SCALE GENOMIC DNA]</scope>
    <source>
        <strain evidence="5 6">NSJ-71</strain>
    </source>
</reference>
<dbReference type="InterPro" id="IPR020449">
    <property type="entry name" value="Tscrpt_reg_AraC-type_HTH"/>
</dbReference>
<dbReference type="Gene3D" id="2.60.120.10">
    <property type="entry name" value="Jelly Rolls"/>
    <property type="match status" value="1"/>
</dbReference>
<dbReference type="InterPro" id="IPR014710">
    <property type="entry name" value="RmlC-like_jellyroll"/>
</dbReference>
<comment type="caution">
    <text evidence="5">The sequence shown here is derived from an EMBL/GenBank/DDBJ whole genome shotgun (WGS) entry which is preliminary data.</text>
</comment>
<dbReference type="SUPFAM" id="SSF46689">
    <property type="entry name" value="Homeodomain-like"/>
    <property type="match status" value="2"/>
</dbReference>
<organism evidence="5 6">
    <name type="scientific">Ruminococcus intestinalis</name>
    <dbReference type="NCBI Taxonomy" id="2763066"/>
    <lineage>
        <taxon>Bacteria</taxon>
        <taxon>Bacillati</taxon>
        <taxon>Bacillota</taxon>
        <taxon>Clostridia</taxon>
        <taxon>Eubacteriales</taxon>
        <taxon>Oscillospiraceae</taxon>
        <taxon>Ruminococcus</taxon>
    </lineage>
</organism>
<evidence type="ECO:0000256" key="3">
    <source>
        <dbReference type="ARBA" id="ARBA00023163"/>
    </source>
</evidence>
<feature type="domain" description="HTH araC/xylS-type" evidence="4">
    <location>
        <begin position="182"/>
        <end position="280"/>
    </location>
</feature>
<protein>
    <submittedName>
        <fullName evidence="5">Helix-turn-helix transcriptional regulator</fullName>
    </submittedName>
</protein>
<dbReference type="Gene3D" id="1.10.10.60">
    <property type="entry name" value="Homeodomain-like"/>
    <property type="match status" value="2"/>
</dbReference>
<dbReference type="PROSITE" id="PS01124">
    <property type="entry name" value="HTH_ARAC_FAMILY_2"/>
    <property type="match status" value="1"/>
</dbReference>
<dbReference type="SMART" id="SM00342">
    <property type="entry name" value="HTH_ARAC"/>
    <property type="match status" value="1"/>
</dbReference>